<evidence type="ECO:0000256" key="5">
    <source>
        <dbReference type="SAM" id="MobiDB-lite"/>
    </source>
</evidence>
<dbReference type="PROSITE" id="PS50127">
    <property type="entry name" value="UBC_2"/>
    <property type="match status" value="1"/>
</dbReference>
<keyword evidence="2 4" id="KW-0833">Ubl conjugation pathway</keyword>
<dbReference type="Gene3D" id="3.10.110.10">
    <property type="entry name" value="Ubiquitin Conjugating Enzyme"/>
    <property type="match status" value="1"/>
</dbReference>
<feature type="compositionally biased region" description="Acidic residues" evidence="5">
    <location>
        <begin position="234"/>
        <end position="246"/>
    </location>
</feature>
<comment type="similarity">
    <text evidence="4">Belongs to the ubiquitin-conjugating enzyme family.</text>
</comment>
<organism evidence="7">
    <name type="scientific">Kwoniella heveanensis</name>
    <dbReference type="NCBI Taxonomy" id="89924"/>
    <lineage>
        <taxon>Eukaryota</taxon>
        <taxon>Fungi</taxon>
        <taxon>Dikarya</taxon>
        <taxon>Basidiomycota</taxon>
        <taxon>Agaricomycotina</taxon>
        <taxon>Tremellomycetes</taxon>
        <taxon>Tremellales</taxon>
        <taxon>Cryptococcaceae</taxon>
        <taxon>Kwoniella</taxon>
    </lineage>
</organism>
<evidence type="ECO:0000313" key="7">
    <source>
        <dbReference type="EMBL" id="ACZ51509.1"/>
    </source>
</evidence>
<dbReference type="PROSITE" id="PS00183">
    <property type="entry name" value="UBC_1"/>
    <property type="match status" value="1"/>
</dbReference>
<evidence type="ECO:0000256" key="1">
    <source>
        <dbReference type="ARBA" id="ARBA00022679"/>
    </source>
</evidence>
<keyword evidence="4" id="KW-0547">Nucleotide-binding</keyword>
<sequence>MPPGPTSGAPGMAAKRIKKEIADLSREQLGDIVLAPDESDIFKWHCQLPGPTGSPYEGGVFDVDIRVPPDYPFSPPHLHFITKVYHCNIASTGAICLDLLKHAWSPALSLYKVVLSLSSLLTDPNPSDPLVPSIAQEYRRDKKKHDATAREWVKTYALPKPAQATAPTASGKLPKASTSSTTRPRAIQRPSSTLSPAPHLSSTAAAGPSSASSTSGITQIAGTRRSANDRDPIDLVDSDDDDDEVVESASRGRGANGGTSGGQAKNSGHAGATANGSASGSGGRGGSGTTNPGERRNKRSRVNGNGSGNSASTGPGAGGAGGSAGDAIVIDE</sequence>
<dbReference type="PANTHER" id="PTHR24068">
    <property type="entry name" value="UBIQUITIN-CONJUGATING ENZYME E2"/>
    <property type="match status" value="1"/>
</dbReference>
<dbReference type="InterPro" id="IPR016135">
    <property type="entry name" value="UBQ-conjugating_enzyme/RWD"/>
</dbReference>
<feature type="compositionally biased region" description="Gly residues" evidence="5">
    <location>
        <begin position="279"/>
        <end position="288"/>
    </location>
</feature>
<dbReference type="GO" id="GO:0016740">
    <property type="term" value="F:transferase activity"/>
    <property type="evidence" value="ECO:0007669"/>
    <property type="project" value="UniProtKB-KW"/>
</dbReference>
<feature type="compositionally biased region" description="Low complexity" evidence="5">
    <location>
        <begin position="266"/>
        <end position="278"/>
    </location>
</feature>
<feature type="compositionally biased region" description="Low complexity" evidence="5">
    <location>
        <begin position="201"/>
        <end position="216"/>
    </location>
</feature>
<dbReference type="SMART" id="SM00212">
    <property type="entry name" value="UBCc"/>
    <property type="match status" value="1"/>
</dbReference>
<name>D1MBL0_9TREE</name>
<dbReference type="InterPro" id="IPR023313">
    <property type="entry name" value="UBQ-conjugating_AS"/>
</dbReference>
<dbReference type="FunFam" id="3.10.110.10:FF:000099">
    <property type="entry name" value="Ubiquitin-conjugating enzyme E2 E3"/>
    <property type="match status" value="1"/>
</dbReference>
<feature type="region of interest" description="Disordered" evidence="5">
    <location>
        <begin position="154"/>
        <end position="332"/>
    </location>
</feature>
<dbReference type="GO" id="GO:0005524">
    <property type="term" value="F:ATP binding"/>
    <property type="evidence" value="ECO:0007669"/>
    <property type="project" value="UniProtKB-UniRule"/>
</dbReference>
<evidence type="ECO:0000256" key="2">
    <source>
        <dbReference type="ARBA" id="ARBA00022786"/>
    </source>
</evidence>
<evidence type="ECO:0000256" key="4">
    <source>
        <dbReference type="RuleBase" id="RU362109"/>
    </source>
</evidence>
<feature type="compositionally biased region" description="Polar residues" evidence="5">
    <location>
        <begin position="176"/>
        <end position="195"/>
    </location>
</feature>
<keyword evidence="1" id="KW-0808">Transferase</keyword>
<dbReference type="EMBL" id="GU129941">
    <property type="protein sequence ID" value="ACZ51509.1"/>
    <property type="molecule type" value="Genomic_DNA"/>
</dbReference>
<evidence type="ECO:0000256" key="3">
    <source>
        <dbReference type="PROSITE-ProRule" id="PRU10133"/>
    </source>
</evidence>
<proteinExistence type="inferred from homology"/>
<feature type="compositionally biased region" description="Gly residues" evidence="5">
    <location>
        <begin position="315"/>
        <end position="324"/>
    </location>
</feature>
<dbReference type="SUPFAM" id="SSF54495">
    <property type="entry name" value="UBC-like"/>
    <property type="match status" value="1"/>
</dbReference>
<keyword evidence="4" id="KW-0067">ATP-binding</keyword>
<dbReference type="Pfam" id="PF00179">
    <property type="entry name" value="UQ_con"/>
    <property type="match status" value="1"/>
</dbReference>
<feature type="domain" description="UBC core" evidence="6">
    <location>
        <begin position="12"/>
        <end position="158"/>
    </location>
</feature>
<evidence type="ECO:0000259" key="6">
    <source>
        <dbReference type="PROSITE" id="PS50127"/>
    </source>
</evidence>
<dbReference type="AlphaFoldDB" id="D1MBL0"/>
<accession>D1MBL0</accession>
<protein>
    <submittedName>
        <fullName evidence="7">CND02120-like protein</fullName>
    </submittedName>
</protein>
<reference evidence="7" key="1">
    <citation type="submission" date="2009-10" db="EMBL/GenBank/DDBJ databases">
        <title>The Mating Type Locus (MAT) and Sexual Reproduction of Cryptococcus heveanensis: Insights into the Evolution of Sex and Sex-Determining Chromosomal Regions in Fungi.</title>
        <authorList>
            <person name="Metin B."/>
            <person name="Findley K."/>
            <person name="Heitman J."/>
        </authorList>
    </citation>
    <scope>NUCLEOTIDE SEQUENCE</scope>
    <source>
        <strain evidence="7">CBS 569</strain>
    </source>
</reference>
<feature type="active site" description="Glycyl thioester intermediate" evidence="3">
    <location>
        <position position="96"/>
    </location>
</feature>
<dbReference type="VEuPathDB" id="FungiDB:I317_04689"/>
<dbReference type="InterPro" id="IPR000608">
    <property type="entry name" value="UBC"/>
</dbReference>